<dbReference type="EMBL" id="QSRB01000003">
    <property type="protein sequence ID" value="RGK87320.1"/>
    <property type="molecule type" value="Genomic_DNA"/>
</dbReference>
<evidence type="ECO:0000313" key="3">
    <source>
        <dbReference type="EMBL" id="RGS57605.1"/>
    </source>
</evidence>
<name>A0A3E4Q536_BACUN</name>
<keyword evidence="1" id="KW-0812">Transmembrane</keyword>
<dbReference type="Proteomes" id="UP000260874">
    <property type="component" value="Unassembled WGS sequence"/>
</dbReference>
<protein>
    <recommendedName>
        <fullName evidence="6">Transmembrane protein</fullName>
    </recommendedName>
</protein>
<evidence type="ECO:0000313" key="4">
    <source>
        <dbReference type="Proteomes" id="UP000260874"/>
    </source>
</evidence>
<dbReference type="EMBL" id="QRVP01000001">
    <property type="protein sequence ID" value="RGS57605.1"/>
    <property type="molecule type" value="Genomic_DNA"/>
</dbReference>
<gene>
    <name evidence="3" type="ORF">DWX87_01050</name>
    <name evidence="2" type="ORF">DXC91_06050</name>
</gene>
<evidence type="ECO:0000313" key="2">
    <source>
        <dbReference type="EMBL" id="RGK87320.1"/>
    </source>
</evidence>
<proteinExistence type="predicted"/>
<organism evidence="2 4">
    <name type="scientific">Bacteroides uniformis</name>
    <dbReference type="NCBI Taxonomy" id="820"/>
    <lineage>
        <taxon>Bacteria</taxon>
        <taxon>Pseudomonadati</taxon>
        <taxon>Bacteroidota</taxon>
        <taxon>Bacteroidia</taxon>
        <taxon>Bacteroidales</taxon>
        <taxon>Bacteroidaceae</taxon>
        <taxon>Bacteroides</taxon>
    </lineage>
</organism>
<keyword evidence="1" id="KW-0472">Membrane</keyword>
<evidence type="ECO:0000313" key="5">
    <source>
        <dbReference type="Proteomes" id="UP000285283"/>
    </source>
</evidence>
<keyword evidence="1" id="KW-1133">Transmembrane helix</keyword>
<feature type="transmembrane region" description="Helical" evidence="1">
    <location>
        <begin position="38"/>
        <end position="64"/>
    </location>
</feature>
<comment type="caution">
    <text evidence="2">The sequence shown here is derived from an EMBL/GenBank/DDBJ whole genome shotgun (WGS) entry which is preliminary data.</text>
</comment>
<sequence>MLIQSKSLSLPRPPFWVGYGTDGSSCTNKTFAVRSSPFLFIFFFYFIVYSIIGSSLFTSVARIVPFCSFTEMP</sequence>
<reference evidence="4 5" key="1">
    <citation type="submission" date="2018-08" db="EMBL/GenBank/DDBJ databases">
        <title>A genome reference for cultivated species of the human gut microbiota.</title>
        <authorList>
            <person name="Zou Y."/>
            <person name="Xue W."/>
            <person name="Luo G."/>
        </authorList>
    </citation>
    <scope>NUCLEOTIDE SEQUENCE [LARGE SCALE GENOMIC DNA]</scope>
    <source>
        <strain evidence="3 5">AF21-53</strain>
        <strain evidence="2 4">TF09-22</strain>
    </source>
</reference>
<accession>A0A3E4Q536</accession>
<dbReference type="AlphaFoldDB" id="A0A3E4Q536"/>
<evidence type="ECO:0000256" key="1">
    <source>
        <dbReference type="SAM" id="Phobius"/>
    </source>
</evidence>
<dbReference type="Proteomes" id="UP000285283">
    <property type="component" value="Unassembled WGS sequence"/>
</dbReference>
<evidence type="ECO:0008006" key="6">
    <source>
        <dbReference type="Google" id="ProtNLM"/>
    </source>
</evidence>